<evidence type="ECO:0000256" key="1">
    <source>
        <dbReference type="SAM" id="MobiDB-lite"/>
    </source>
</evidence>
<gene>
    <name evidence="2" type="ORF">Ssi02_19190</name>
</gene>
<feature type="compositionally biased region" description="Basic residues" evidence="1">
    <location>
        <begin position="15"/>
        <end position="36"/>
    </location>
</feature>
<feature type="region of interest" description="Disordered" evidence="1">
    <location>
        <begin position="1"/>
        <end position="46"/>
    </location>
</feature>
<dbReference type="Proteomes" id="UP000606172">
    <property type="component" value="Unassembled WGS sequence"/>
</dbReference>
<accession>A0A919RDM1</accession>
<reference evidence="2" key="1">
    <citation type="submission" date="2021-01" db="EMBL/GenBank/DDBJ databases">
        <title>Whole genome shotgun sequence of Sinosporangium siamense NBRC 109515.</title>
        <authorList>
            <person name="Komaki H."/>
            <person name="Tamura T."/>
        </authorList>
    </citation>
    <scope>NUCLEOTIDE SEQUENCE</scope>
    <source>
        <strain evidence="2">NBRC 109515</strain>
    </source>
</reference>
<name>A0A919RDM1_9ACTN</name>
<protein>
    <submittedName>
        <fullName evidence="2">Uncharacterized protein</fullName>
    </submittedName>
</protein>
<sequence>MSVISRFRSRASGPLRKKRTMRTKNGTRTKNARSRGGRSGTGRELMMRLTVSVYPLSGQPT</sequence>
<comment type="caution">
    <text evidence="2">The sequence shown here is derived from an EMBL/GenBank/DDBJ whole genome shotgun (WGS) entry which is preliminary data.</text>
</comment>
<organism evidence="2 3">
    <name type="scientific">Sinosporangium siamense</name>
    <dbReference type="NCBI Taxonomy" id="1367973"/>
    <lineage>
        <taxon>Bacteria</taxon>
        <taxon>Bacillati</taxon>
        <taxon>Actinomycetota</taxon>
        <taxon>Actinomycetes</taxon>
        <taxon>Streptosporangiales</taxon>
        <taxon>Streptosporangiaceae</taxon>
        <taxon>Sinosporangium</taxon>
    </lineage>
</organism>
<keyword evidence="3" id="KW-1185">Reference proteome</keyword>
<proteinExistence type="predicted"/>
<evidence type="ECO:0000313" key="2">
    <source>
        <dbReference type="EMBL" id="GII91688.1"/>
    </source>
</evidence>
<dbReference type="AlphaFoldDB" id="A0A919RDM1"/>
<dbReference type="EMBL" id="BOOW01000011">
    <property type="protein sequence ID" value="GII91688.1"/>
    <property type="molecule type" value="Genomic_DNA"/>
</dbReference>
<evidence type="ECO:0000313" key="3">
    <source>
        <dbReference type="Proteomes" id="UP000606172"/>
    </source>
</evidence>